<dbReference type="CDD" id="cd02879">
    <property type="entry name" value="GH18_plant_chitinase_class_V"/>
    <property type="match status" value="1"/>
</dbReference>
<dbReference type="GO" id="GO:0005975">
    <property type="term" value="P:carbohydrate metabolic process"/>
    <property type="evidence" value="ECO:0007669"/>
    <property type="project" value="InterPro"/>
</dbReference>
<dbReference type="InterPro" id="IPR017853">
    <property type="entry name" value="GH"/>
</dbReference>
<gene>
    <name evidence="8" type="ordered locus">AXX17_At4g23260</name>
</gene>
<evidence type="ECO:0000256" key="4">
    <source>
        <dbReference type="ARBA" id="ARBA00023180"/>
    </source>
</evidence>
<dbReference type="ExpressionAtlas" id="A0A178V2B4">
    <property type="expression patterns" value="baseline and differential"/>
</dbReference>
<dbReference type="SUPFAM" id="SSF51445">
    <property type="entry name" value="(Trans)glycosidases"/>
    <property type="match status" value="1"/>
</dbReference>
<dbReference type="Gene3D" id="3.10.50.10">
    <property type="match status" value="1"/>
</dbReference>
<dbReference type="Proteomes" id="UP000078284">
    <property type="component" value="Chromosome 4"/>
</dbReference>
<dbReference type="PROSITE" id="PS51910">
    <property type="entry name" value="GH18_2"/>
    <property type="match status" value="1"/>
</dbReference>
<dbReference type="EMBL" id="LUHQ01000004">
    <property type="protein sequence ID" value="OAO99777.1"/>
    <property type="molecule type" value="Genomic_DNA"/>
</dbReference>
<dbReference type="SMART" id="SM00636">
    <property type="entry name" value="Glyco_18"/>
    <property type="match status" value="1"/>
</dbReference>
<dbReference type="GO" id="GO:0016798">
    <property type="term" value="F:hydrolase activity, acting on glycosyl bonds"/>
    <property type="evidence" value="ECO:0007669"/>
    <property type="project" value="UniProtKB-KW"/>
</dbReference>
<evidence type="ECO:0000256" key="1">
    <source>
        <dbReference type="ARBA" id="ARBA00008682"/>
    </source>
</evidence>
<name>A0A178V2B4_ARATH</name>
<dbReference type="FunFam" id="3.10.50.10:FF:000003">
    <property type="entry name" value="Class V chitinase CHIT5b"/>
    <property type="match status" value="1"/>
</dbReference>
<evidence type="ECO:0000256" key="2">
    <source>
        <dbReference type="ARBA" id="ARBA00022729"/>
    </source>
</evidence>
<dbReference type="PANTHER" id="PTHR11177">
    <property type="entry name" value="CHITINASE"/>
    <property type="match status" value="1"/>
</dbReference>
<dbReference type="Gene3D" id="3.20.20.80">
    <property type="entry name" value="Glycosidases"/>
    <property type="match status" value="1"/>
</dbReference>
<dbReference type="SUPFAM" id="SSF54556">
    <property type="entry name" value="Chitinase insertion domain"/>
    <property type="match status" value="1"/>
</dbReference>
<evidence type="ECO:0000256" key="6">
    <source>
        <dbReference type="SAM" id="SignalP"/>
    </source>
</evidence>
<dbReference type="InterPro" id="IPR029070">
    <property type="entry name" value="Chitinase_insertion_sf"/>
</dbReference>
<feature type="domain" description="GH18" evidence="7">
    <location>
        <begin position="25"/>
        <end position="367"/>
    </location>
</feature>
<proteinExistence type="inferred from homology"/>
<evidence type="ECO:0000259" key="7">
    <source>
        <dbReference type="PROSITE" id="PS51910"/>
    </source>
</evidence>
<dbReference type="PANTHER" id="PTHR11177:SF393">
    <property type="entry name" value="CHITINASE-LIKE PROTEIN-RELATED"/>
    <property type="match status" value="1"/>
</dbReference>
<keyword evidence="4" id="KW-0325">Glycoprotein</keyword>
<evidence type="ECO:0000256" key="3">
    <source>
        <dbReference type="ARBA" id="ARBA00022801"/>
    </source>
</evidence>
<dbReference type="GO" id="GO:0008061">
    <property type="term" value="F:chitin binding"/>
    <property type="evidence" value="ECO:0007669"/>
    <property type="project" value="InterPro"/>
</dbReference>
<keyword evidence="5" id="KW-0326">Glycosidase</keyword>
<evidence type="ECO:0000313" key="9">
    <source>
        <dbReference type="Proteomes" id="UP000078284"/>
    </source>
</evidence>
<dbReference type="Pfam" id="PF00704">
    <property type="entry name" value="Glyco_hydro_18"/>
    <property type="match status" value="1"/>
</dbReference>
<dbReference type="AlphaFoldDB" id="A0A178V2B4"/>
<organism evidence="8 9">
    <name type="scientific">Arabidopsis thaliana</name>
    <name type="common">Mouse-ear cress</name>
    <dbReference type="NCBI Taxonomy" id="3702"/>
    <lineage>
        <taxon>Eukaryota</taxon>
        <taxon>Viridiplantae</taxon>
        <taxon>Streptophyta</taxon>
        <taxon>Embryophyta</taxon>
        <taxon>Tracheophyta</taxon>
        <taxon>Spermatophyta</taxon>
        <taxon>Magnoliopsida</taxon>
        <taxon>eudicotyledons</taxon>
        <taxon>Gunneridae</taxon>
        <taxon>Pentapetalae</taxon>
        <taxon>rosids</taxon>
        <taxon>malvids</taxon>
        <taxon>Brassicales</taxon>
        <taxon>Brassicaceae</taxon>
        <taxon>Camelineae</taxon>
        <taxon>Arabidopsis</taxon>
    </lineage>
</organism>
<dbReference type="InterPro" id="IPR001223">
    <property type="entry name" value="Glyco_hydro18_cat"/>
</dbReference>
<evidence type="ECO:0000313" key="8">
    <source>
        <dbReference type="EMBL" id="OAO99777.1"/>
    </source>
</evidence>
<feature type="signal peptide" evidence="6">
    <location>
        <begin position="1"/>
        <end position="22"/>
    </location>
</feature>
<keyword evidence="2 6" id="KW-0732">Signal</keyword>
<keyword evidence="3" id="KW-0378">Hydrolase</keyword>
<reference evidence="9" key="1">
    <citation type="journal article" date="2016" name="Proc. Natl. Acad. Sci. U.S.A.">
        <title>Chromosome-level assembly of Arabidopsis thaliana Ler reveals the extent of translocation and inversion polymorphisms.</title>
        <authorList>
            <person name="Zapata L."/>
            <person name="Ding J."/>
            <person name="Willing E.M."/>
            <person name="Hartwig B."/>
            <person name="Bezdan D."/>
            <person name="Jiao W.B."/>
            <person name="Patel V."/>
            <person name="Velikkakam James G."/>
            <person name="Koornneef M."/>
            <person name="Ossowski S."/>
            <person name="Schneeberger K."/>
        </authorList>
    </citation>
    <scope>NUCLEOTIDE SEQUENCE [LARGE SCALE GENOMIC DNA]</scope>
    <source>
        <strain evidence="9">cv. Landsberg erecta</strain>
    </source>
</reference>
<accession>A0A178V2B4</accession>
<comment type="similarity">
    <text evidence="1">Belongs to the glycosyl hydrolase 18 family. Chitinase class V subfamily.</text>
</comment>
<dbReference type="InterPro" id="IPR011583">
    <property type="entry name" value="Chitinase_II/V-like_cat"/>
</dbReference>
<dbReference type="InterPro" id="IPR050314">
    <property type="entry name" value="Glycosyl_Hydrlase_18"/>
</dbReference>
<sequence length="378" mass="42309">MSSTKLISITFFLSLLLRFSSAQTVVKATYWFAESESPLAQIDSSLFTHLFCAFADINTLTYQVIVSSRNKPKFSTFTQTVRWRNPTVKTLLSIGGDFTYNFAFASMASNPTSRKLFISSSIKLARSCGFHGLDLNWKYPSITTEMDNFGKLLREWRLAVEAEARSSGKPRLLLTAAVFYSYSYYSVLHPVNAVADSLDWVNLVAYDFYESGSSRVTCSPAPLYDPITTGPSGDAGVRAWTQAGLPAKKAVLGLPFYGYAWLLTDANNHNYYANSSGPAISPDGLIGYDQIRRFIVDNKATMVYNLTLVQSYCYAKKIWIGYDDNESIVTKVKYAKQRGLLGYFSWHIGADDNSRLSRAASQAWDAKRQPRDPHTMTD</sequence>
<feature type="chain" id="PRO_5008094527" description="GH18 domain-containing protein" evidence="6">
    <location>
        <begin position="23"/>
        <end position="378"/>
    </location>
</feature>
<dbReference type="FunFam" id="3.20.20.80:FF:000091">
    <property type="entry name" value="Class V chitinase CHIT5"/>
    <property type="match status" value="1"/>
</dbReference>
<protein>
    <recommendedName>
        <fullName evidence="7">GH18 domain-containing protein</fullName>
    </recommendedName>
</protein>
<evidence type="ECO:0000256" key="5">
    <source>
        <dbReference type="ARBA" id="ARBA00023295"/>
    </source>
</evidence>
<comment type="caution">
    <text evidence="8">The sequence shown here is derived from an EMBL/GenBank/DDBJ whole genome shotgun (WGS) entry which is preliminary data.</text>
</comment>